<evidence type="ECO:0000313" key="3">
    <source>
        <dbReference type="Proteomes" id="UP001250181"/>
    </source>
</evidence>
<sequence>MPILARAVRDAGAALMVPQVLTGIRLGFTGAARARALGRCAVTLSAGTVPGRVLGGLPAPPTCLPRRPGRVPVLRDVDALRRRGGHHLAGAGVLVTPTVEPWPVRAPPRARGTCPATGGGSRLERLLRLPSPG</sequence>
<gene>
    <name evidence="2" type="ORF">RND61_01225</name>
</gene>
<dbReference type="RefSeq" id="WP_315875707.1">
    <property type="nucleotide sequence ID" value="NZ_JAWCTQ010000001.1"/>
</dbReference>
<evidence type="ECO:0000256" key="1">
    <source>
        <dbReference type="SAM" id="MobiDB-lite"/>
    </source>
</evidence>
<name>A0ABU3QD60_9ACTN</name>
<dbReference type="Proteomes" id="UP001250181">
    <property type="component" value="Unassembled WGS sequence"/>
</dbReference>
<proteinExistence type="predicted"/>
<dbReference type="EMBL" id="JAWCTQ010000001">
    <property type="protein sequence ID" value="MDT9680716.1"/>
    <property type="molecule type" value="Genomic_DNA"/>
</dbReference>
<feature type="region of interest" description="Disordered" evidence="1">
    <location>
        <begin position="104"/>
        <end position="123"/>
    </location>
</feature>
<accession>A0ABU3QD60</accession>
<evidence type="ECO:0000313" key="2">
    <source>
        <dbReference type="EMBL" id="MDT9680716.1"/>
    </source>
</evidence>
<keyword evidence="3" id="KW-1185">Reference proteome</keyword>
<organism evidence="2 3">
    <name type="scientific">Streptomyces tamarix</name>
    <dbReference type="NCBI Taxonomy" id="3078565"/>
    <lineage>
        <taxon>Bacteria</taxon>
        <taxon>Bacillati</taxon>
        <taxon>Actinomycetota</taxon>
        <taxon>Actinomycetes</taxon>
        <taxon>Kitasatosporales</taxon>
        <taxon>Streptomycetaceae</taxon>
        <taxon>Streptomyces</taxon>
    </lineage>
</organism>
<reference evidence="2 3" key="1">
    <citation type="submission" date="2023-09" db="EMBL/GenBank/DDBJ databases">
        <title>Streptomyces sp. nov.: A antagonism against Alternaria gaisen Producing Streptochlin, Isolated from Tamarix root soil.</title>
        <authorList>
            <person name="Chen Y."/>
        </authorList>
    </citation>
    <scope>NUCLEOTIDE SEQUENCE [LARGE SCALE GENOMIC DNA]</scope>
    <source>
        <strain evidence="2 3">TRM76323</strain>
    </source>
</reference>
<comment type="caution">
    <text evidence="2">The sequence shown here is derived from an EMBL/GenBank/DDBJ whole genome shotgun (WGS) entry which is preliminary data.</text>
</comment>
<protein>
    <submittedName>
        <fullName evidence="2">Uncharacterized protein</fullName>
    </submittedName>
</protein>